<evidence type="ECO:0000256" key="1">
    <source>
        <dbReference type="ARBA" id="ARBA00004496"/>
    </source>
</evidence>
<feature type="domain" description="Enolpyruvate transferase" evidence="16">
    <location>
        <begin position="18"/>
        <end position="421"/>
    </location>
</feature>
<evidence type="ECO:0000256" key="7">
    <source>
        <dbReference type="ARBA" id="ARBA00022984"/>
    </source>
</evidence>
<evidence type="ECO:0000256" key="9">
    <source>
        <dbReference type="ARBA" id="ARBA00023316"/>
    </source>
</evidence>
<dbReference type="PANTHER" id="PTHR43783:SF1">
    <property type="entry name" value="UDP-N-ACETYLGLUCOSAMINE 1-CARBOXYVINYLTRANSFERASE"/>
    <property type="match status" value="1"/>
</dbReference>
<dbReference type="InterPro" id="IPR036968">
    <property type="entry name" value="Enolpyruvate_Tfrase_sf"/>
</dbReference>
<keyword evidence="3" id="KW-0963">Cytoplasm</keyword>
<keyword evidence="5" id="KW-0808">Transferase</keyword>
<evidence type="ECO:0000256" key="12">
    <source>
        <dbReference type="ARBA" id="ARBA00039754"/>
    </source>
</evidence>
<comment type="subcellular location">
    <subcellularLocation>
        <location evidence="1">Cytoplasm</location>
    </subcellularLocation>
</comment>
<evidence type="ECO:0000313" key="17">
    <source>
        <dbReference type="EMBL" id="AJR05490.1"/>
    </source>
</evidence>
<evidence type="ECO:0000256" key="15">
    <source>
        <dbReference type="ARBA" id="ARBA00047527"/>
    </source>
</evidence>
<dbReference type="InterPro" id="IPR013792">
    <property type="entry name" value="RNA3'P_cycl/enolpyr_Trfase_a/b"/>
</dbReference>
<dbReference type="EC" id="2.5.1.7" evidence="11"/>
<dbReference type="GO" id="GO:0008360">
    <property type="term" value="P:regulation of cell shape"/>
    <property type="evidence" value="ECO:0007669"/>
    <property type="project" value="UniProtKB-KW"/>
</dbReference>
<comment type="catalytic activity">
    <reaction evidence="15">
        <text>phosphoenolpyruvate + UDP-N-acetyl-alpha-D-glucosamine = UDP-N-acetyl-3-O-(1-carboxyvinyl)-alpha-D-glucosamine + phosphate</text>
        <dbReference type="Rhea" id="RHEA:18681"/>
        <dbReference type="ChEBI" id="CHEBI:43474"/>
        <dbReference type="ChEBI" id="CHEBI:57705"/>
        <dbReference type="ChEBI" id="CHEBI:58702"/>
        <dbReference type="ChEBI" id="CHEBI:68483"/>
        <dbReference type="EC" id="2.5.1.7"/>
    </reaction>
</comment>
<dbReference type="OrthoDB" id="9803760at2"/>
<gene>
    <name evidence="17" type="ORF">H744_1c0465</name>
</gene>
<keyword evidence="7" id="KW-0573">Peptidoglycan synthesis</keyword>
<sequence length="434" mass="47472">MITIASPTEFPKHVSYHLPGSKHAFAHGIACAAIADEGRISNVPNIIDSHTLIDALRLIFNKVDHDLTTRRVAFSEPKHLDKIVLTQELVAKSRNLYCLLPALLNKTDLLIIEATPQGCQIGKRPTDWYIDTLVRFGVKVDYHETHIELRWEDKKSADIAFSYPTMTGTVIAIAAASLCLGKSTISNASVEPSCCEQLKVASKLGCLIEGELPEIVISQHSPNSVIDYEVPADRIAAVTVITAGLLAKTSVSVTSSDFVEVPEFIKFLNDLGFPSSQDKTCIKVDYSNRKSTACNLVLDCGSEPKFSSDWGPFAILLLATDSRGFSKLTDDVFPYRFQFLEHLPGQPLANVNVDISHKDGREITQANIFGRLMEKLPGGVSGLCPDIRGTAAIVLSAIISEKSVTITNDFQLCRGYENLIGDLESLNLLTVLEN</sequence>
<dbReference type="SUPFAM" id="SSF55205">
    <property type="entry name" value="EPT/RTPC-like"/>
    <property type="match status" value="1"/>
</dbReference>
<dbReference type="Proteomes" id="UP000032303">
    <property type="component" value="Chromosome 1"/>
</dbReference>
<dbReference type="GO" id="GO:0009252">
    <property type="term" value="P:peptidoglycan biosynthetic process"/>
    <property type="evidence" value="ECO:0007669"/>
    <property type="project" value="UniProtKB-KW"/>
</dbReference>
<evidence type="ECO:0000256" key="2">
    <source>
        <dbReference type="ARBA" id="ARBA00004752"/>
    </source>
</evidence>
<comment type="similarity">
    <text evidence="10">Belongs to the EPSP synthase family. MurA subfamily.</text>
</comment>
<dbReference type="PATRIC" id="fig|658445.3.peg.508"/>
<dbReference type="GO" id="GO:0071555">
    <property type="term" value="P:cell wall organization"/>
    <property type="evidence" value="ECO:0007669"/>
    <property type="project" value="UniProtKB-KW"/>
</dbReference>
<evidence type="ECO:0000256" key="3">
    <source>
        <dbReference type="ARBA" id="ARBA00022490"/>
    </source>
</evidence>
<keyword evidence="6" id="KW-0133">Cell shape</keyword>
<evidence type="ECO:0000256" key="6">
    <source>
        <dbReference type="ARBA" id="ARBA00022960"/>
    </source>
</evidence>
<evidence type="ECO:0000256" key="4">
    <source>
        <dbReference type="ARBA" id="ARBA00022618"/>
    </source>
</evidence>
<dbReference type="Pfam" id="PF00275">
    <property type="entry name" value="EPSP_synthase"/>
    <property type="match status" value="1"/>
</dbReference>
<dbReference type="InterPro" id="IPR001986">
    <property type="entry name" value="Enolpyruvate_Tfrase_dom"/>
</dbReference>
<dbReference type="GO" id="GO:0008760">
    <property type="term" value="F:UDP-N-acetylglucosamine 1-carboxyvinyltransferase activity"/>
    <property type="evidence" value="ECO:0007669"/>
    <property type="project" value="UniProtKB-EC"/>
</dbReference>
<dbReference type="EMBL" id="CP005973">
    <property type="protein sequence ID" value="AJR05490.1"/>
    <property type="molecule type" value="Genomic_DNA"/>
</dbReference>
<keyword evidence="4" id="KW-0132">Cell division</keyword>
<evidence type="ECO:0000256" key="13">
    <source>
        <dbReference type="ARBA" id="ARBA00042443"/>
    </source>
</evidence>
<accession>A0A0C5WRA3</accession>
<reference evidence="17 18" key="1">
    <citation type="submission" date="2013-05" db="EMBL/GenBank/DDBJ databases">
        <title>Complete genome sequence of the lipase-producing bacterium Photobacterium gaetbulicola Gung47.</title>
        <authorList>
            <person name="Kim Y.-O."/>
        </authorList>
    </citation>
    <scope>NUCLEOTIDE SEQUENCE [LARGE SCALE GENOMIC DNA]</scope>
    <source>
        <strain evidence="17 18">Gung47</strain>
    </source>
</reference>
<keyword evidence="8" id="KW-0131">Cell cycle</keyword>
<evidence type="ECO:0000256" key="11">
    <source>
        <dbReference type="ARBA" id="ARBA00039108"/>
    </source>
</evidence>
<dbReference type="GO" id="GO:0051301">
    <property type="term" value="P:cell division"/>
    <property type="evidence" value="ECO:0007669"/>
    <property type="project" value="UniProtKB-KW"/>
</dbReference>
<dbReference type="AlphaFoldDB" id="A0A0C5WRA3"/>
<keyword evidence="18" id="KW-1185">Reference proteome</keyword>
<evidence type="ECO:0000259" key="16">
    <source>
        <dbReference type="Pfam" id="PF00275"/>
    </source>
</evidence>
<dbReference type="GO" id="GO:0005737">
    <property type="term" value="C:cytoplasm"/>
    <property type="evidence" value="ECO:0007669"/>
    <property type="project" value="UniProtKB-SubCell"/>
</dbReference>
<dbReference type="HOGENOM" id="CLU_631420_0_0_6"/>
<dbReference type="STRING" id="658445.H744_1c0465"/>
<evidence type="ECO:0000256" key="5">
    <source>
        <dbReference type="ARBA" id="ARBA00022679"/>
    </source>
</evidence>
<evidence type="ECO:0000313" key="18">
    <source>
        <dbReference type="Proteomes" id="UP000032303"/>
    </source>
</evidence>
<dbReference type="PANTHER" id="PTHR43783">
    <property type="entry name" value="UDP-N-ACETYLGLUCOSAMINE 1-CARBOXYVINYLTRANSFERASE"/>
    <property type="match status" value="1"/>
</dbReference>
<name>A0A0C5WRA3_9GAMM</name>
<proteinExistence type="inferred from homology"/>
<evidence type="ECO:0000256" key="10">
    <source>
        <dbReference type="ARBA" id="ARBA00038367"/>
    </source>
</evidence>
<dbReference type="Gene3D" id="3.65.10.10">
    <property type="entry name" value="Enolpyruvate transferase domain"/>
    <property type="match status" value="2"/>
</dbReference>
<evidence type="ECO:0000256" key="8">
    <source>
        <dbReference type="ARBA" id="ARBA00023306"/>
    </source>
</evidence>
<comment type="pathway">
    <text evidence="2">Cell wall biogenesis; peptidoglycan biosynthesis.</text>
</comment>
<evidence type="ECO:0000256" key="14">
    <source>
        <dbReference type="ARBA" id="ARBA00042842"/>
    </source>
</evidence>
<organism evidence="17 18">
    <name type="scientific">Photobacterium gaetbulicola Gung47</name>
    <dbReference type="NCBI Taxonomy" id="658445"/>
    <lineage>
        <taxon>Bacteria</taxon>
        <taxon>Pseudomonadati</taxon>
        <taxon>Pseudomonadota</taxon>
        <taxon>Gammaproteobacteria</taxon>
        <taxon>Vibrionales</taxon>
        <taxon>Vibrionaceae</taxon>
        <taxon>Photobacterium</taxon>
    </lineage>
</organism>
<protein>
    <recommendedName>
        <fullName evidence="12">UDP-N-acetylglucosamine 1-carboxyvinyltransferase</fullName>
        <ecNumber evidence="11">2.5.1.7</ecNumber>
    </recommendedName>
    <alternativeName>
        <fullName evidence="13">Enoylpyruvate transferase</fullName>
    </alternativeName>
    <alternativeName>
        <fullName evidence="14">UDP-N-acetylglucosamine enolpyruvyl transferase</fullName>
    </alternativeName>
</protein>
<dbReference type="InterPro" id="IPR050068">
    <property type="entry name" value="MurA_subfamily"/>
</dbReference>
<dbReference type="KEGG" id="pgb:H744_1c0465"/>
<keyword evidence="9" id="KW-0961">Cell wall biogenesis/degradation</keyword>